<evidence type="ECO:0000256" key="1">
    <source>
        <dbReference type="SAM" id="MobiDB-lite"/>
    </source>
</evidence>
<evidence type="ECO:0000256" key="2">
    <source>
        <dbReference type="SAM" id="Phobius"/>
    </source>
</evidence>
<feature type="compositionally biased region" description="Low complexity" evidence="1">
    <location>
        <begin position="316"/>
        <end position="346"/>
    </location>
</feature>
<evidence type="ECO:0000256" key="3">
    <source>
        <dbReference type="SAM" id="SignalP"/>
    </source>
</evidence>
<gene>
    <name evidence="4" type="ORF">ACFH04_02735</name>
</gene>
<feature type="chain" id="PRO_5045297312" description="Ig-like domain-containing protein" evidence="3">
    <location>
        <begin position="33"/>
        <end position="443"/>
    </location>
</feature>
<evidence type="ECO:0008006" key="6">
    <source>
        <dbReference type="Google" id="ProtNLM"/>
    </source>
</evidence>
<accession>A0ABV6TA34</accession>
<sequence length="443" mass="45338">MFSVVRLVRRSLIAVLLSAAMSVGPLVSTSLAAVGTQLKVEELTLSTYEGPPGTPVSVTGTGFDVCDQAALTFDGQHSTPATVHVPEISGTIMVPQDATAGPHHTIEAACDSGNAYQAEADFTVTSGGGTTPAGQQTLTLDPDHGSVGTPIDVQGTGFAQCSAKTVDLYVVNGRAIASAIAVAENGDFSYKEVVPDPTTPDTYTFRAACTGEPDIYADAALVVESPAPPVLTLDPERGAMSATLKATGTGFRCPEVDFRWDGGEPPFGSAAVDESGSFTTEITVPADAQSGEHTVRAACTAYPEQYDESTFTVTDNGTNSGTSNGTNNGTSNGTNNGTSNGTNNGTSNGGTNGGGDQSVAVGWVVGPASLGAALILALAAAAYFGRLHRGPRWVRSHVRATLRPAAATADLTELHPSGEPPTRTVRLDPHADPGSTDIEDVDR</sequence>
<keyword evidence="2" id="KW-0472">Membrane</keyword>
<organism evidence="4 5">
    <name type="scientific">Streptomyces noboritoensis</name>
    <dbReference type="NCBI Taxonomy" id="67337"/>
    <lineage>
        <taxon>Bacteria</taxon>
        <taxon>Bacillati</taxon>
        <taxon>Actinomycetota</taxon>
        <taxon>Actinomycetes</taxon>
        <taxon>Kitasatosporales</taxon>
        <taxon>Streptomycetaceae</taxon>
        <taxon>Streptomyces</taxon>
    </lineage>
</organism>
<keyword evidence="2" id="KW-1133">Transmembrane helix</keyword>
<dbReference type="Proteomes" id="UP001589887">
    <property type="component" value="Unassembled WGS sequence"/>
</dbReference>
<dbReference type="EMBL" id="JBHMQV010000001">
    <property type="protein sequence ID" value="MFC0842653.1"/>
    <property type="molecule type" value="Genomic_DNA"/>
</dbReference>
<feature type="region of interest" description="Disordered" evidence="1">
    <location>
        <begin position="412"/>
        <end position="443"/>
    </location>
</feature>
<keyword evidence="5" id="KW-1185">Reference proteome</keyword>
<protein>
    <recommendedName>
        <fullName evidence="6">Ig-like domain-containing protein</fullName>
    </recommendedName>
</protein>
<name>A0ABV6TA34_9ACTN</name>
<feature type="signal peptide" evidence="3">
    <location>
        <begin position="1"/>
        <end position="32"/>
    </location>
</feature>
<feature type="transmembrane region" description="Helical" evidence="2">
    <location>
        <begin position="360"/>
        <end position="385"/>
    </location>
</feature>
<keyword evidence="2" id="KW-0812">Transmembrane</keyword>
<comment type="caution">
    <text evidence="4">The sequence shown here is derived from an EMBL/GenBank/DDBJ whole genome shotgun (WGS) entry which is preliminary data.</text>
</comment>
<keyword evidence="3" id="KW-0732">Signal</keyword>
<evidence type="ECO:0000313" key="4">
    <source>
        <dbReference type="EMBL" id="MFC0842653.1"/>
    </source>
</evidence>
<reference evidence="4 5" key="1">
    <citation type="submission" date="2024-09" db="EMBL/GenBank/DDBJ databases">
        <authorList>
            <person name="Sun Q."/>
            <person name="Mori K."/>
        </authorList>
    </citation>
    <scope>NUCLEOTIDE SEQUENCE [LARGE SCALE GENOMIC DNA]</scope>
    <source>
        <strain evidence="4 5">JCM 4557</strain>
    </source>
</reference>
<feature type="region of interest" description="Disordered" evidence="1">
    <location>
        <begin position="310"/>
        <end position="353"/>
    </location>
</feature>
<evidence type="ECO:0000313" key="5">
    <source>
        <dbReference type="Proteomes" id="UP001589887"/>
    </source>
</evidence>
<proteinExistence type="predicted"/>